<keyword evidence="1" id="KW-1133">Transmembrane helix</keyword>
<keyword evidence="3" id="KW-1185">Reference proteome</keyword>
<proteinExistence type="predicted"/>
<dbReference type="AlphaFoldDB" id="A0A2P4QJN0"/>
<evidence type="ECO:0000256" key="1">
    <source>
        <dbReference type="SAM" id="Phobius"/>
    </source>
</evidence>
<protein>
    <submittedName>
        <fullName evidence="2">Uncharacterized protein</fullName>
    </submittedName>
</protein>
<gene>
    <name evidence="2" type="ORF">GLOIN_2v1544050</name>
</gene>
<reference evidence="2 3" key="1">
    <citation type="journal article" date="2013" name="Proc. Natl. Acad. Sci. U.S.A.">
        <title>Genome of an arbuscular mycorrhizal fungus provides insight into the oldest plant symbiosis.</title>
        <authorList>
            <person name="Tisserant E."/>
            <person name="Malbreil M."/>
            <person name="Kuo A."/>
            <person name="Kohler A."/>
            <person name="Symeonidi A."/>
            <person name="Balestrini R."/>
            <person name="Charron P."/>
            <person name="Duensing N."/>
            <person name="Frei Dit Frey N."/>
            <person name="Gianinazzi-Pearson V."/>
            <person name="Gilbert L.B."/>
            <person name="Handa Y."/>
            <person name="Herr J.R."/>
            <person name="Hijri M."/>
            <person name="Koul R."/>
            <person name="Kawaguchi M."/>
            <person name="Krajinski F."/>
            <person name="Lammers P.J."/>
            <person name="Masclaux F.G."/>
            <person name="Murat C."/>
            <person name="Morin E."/>
            <person name="Ndikumana S."/>
            <person name="Pagni M."/>
            <person name="Petitpierre D."/>
            <person name="Requena N."/>
            <person name="Rosikiewicz P."/>
            <person name="Riley R."/>
            <person name="Saito K."/>
            <person name="San Clemente H."/>
            <person name="Shapiro H."/>
            <person name="van Tuinen D."/>
            <person name="Becard G."/>
            <person name="Bonfante P."/>
            <person name="Paszkowski U."/>
            <person name="Shachar-Hill Y.Y."/>
            <person name="Tuskan G.A."/>
            <person name="Young P.W."/>
            <person name="Sanders I.R."/>
            <person name="Henrissat B."/>
            <person name="Rensing S.A."/>
            <person name="Grigoriev I.V."/>
            <person name="Corradi N."/>
            <person name="Roux C."/>
            <person name="Martin F."/>
        </authorList>
    </citation>
    <scope>NUCLEOTIDE SEQUENCE [LARGE SCALE GENOMIC DNA]</scope>
    <source>
        <strain evidence="2 3">DAOM 197198</strain>
    </source>
</reference>
<evidence type="ECO:0000313" key="3">
    <source>
        <dbReference type="Proteomes" id="UP000018888"/>
    </source>
</evidence>
<accession>A0A2P4QJN0</accession>
<evidence type="ECO:0000313" key="2">
    <source>
        <dbReference type="EMBL" id="POG77844.1"/>
    </source>
</evidence>
<feature type="transmembrane region" description="Helical" evidence="1">
    <location>
        <begin position="52"/>
        <end position="71"/>
    </location>
</feature>
<keyword evidence="1" id="KW-0812">Transmembrane</keyword>
<organism evidence="2 3">
    <name type="scientific">Rhizophagus irregularis (strain DAOM 181602 / DAOM 197198 / MUCL 43194)</name>
    <name type="common">Arbuscular mycorrhizal fungus</name>
    <name type="synonym">Glomus intraradices</name>
    <dbReference type="NCBI Taxonomy" id="747089"/>
    <lineage>
        <taxon>Eukaryota</taxon>
        <taxon>Fungi</taxon>
        <taxon>Fungi incertae sedis</taxon>
        <taxon>Mucoromycota</taxon>
        <taxon>Glomeromycotina</taxon>
        <taxon>Glomeromycetes</taxon>
        <taxon>Glomerales</taxon>
        <taxon>Glomeraceae</taxon>
        <taxon>Rhizophagus</taxon>
    </lineage>
</organism>
<reference evidence="2 3" key="2">
    <citation type="journal article" date="2018" name="New Phytol.">
        <title>High intraspecific genome diversity in the model arbuscular mycorrhizal symbiont Rhizophagus irregularis.</title>
        <authorList>
            <person name="Chen E.C.H."/>
            <person name="Morin E."/>
            <person name="Beaudet D."/>
            <person name="Noel J."/>
            <person name="Yildirir G."/>
            <person name="Ndikumana S."/>
            <person name="Charron P."/>
            <person name="St-Onge C."/>
            <person name="Giorgi J."/>
            <person name="Kruger M."/>
            <person name="Marton T."/>
            <person name="Ropars J."/>
            <person name="Grigoriev I.V."/>
            <person name="Hainaut M."/>
            <person name="Henrissat B."/>
            <person name="Roux C."/>
            <person name="Martin F."/>
            <person name="Corradi N."/>
        </authorList>
    </citation>
    <scope>NUCLEOTIDE SEQUENCE [LARGE SCALE GENOMIC DNA]</scope>
    <source>
        <strain evidence="2 3">DAOM 197198</strain>
    </source>
</reference>
<name>A0A2P4QJN0_RHIID</name>
<comment type="caution">
    <text evidence="2">The sequence shown here is derived from an EMBL/GenBank/DDBJ whole genome shotgun (WGS) entry which is preliminary data.</text>
</comment>
<keyword evidence="1" id="KW-0472">Membrane</keyword>
<sequence>MTTSKKPLLQFNLRSKYITNFGEYGLRFKNPEDHTNQKDQWQNVYFYGKTPISLLLLFFSANLFSLFFSAIKKSNIIVVSLKGFIYI</sequence>
<dbReference type="Proteomes" id="UP000018888">
    <property type="component" value="Unassembled WGS sequence"/>
</dbReference>
<dbReference type="EMBL" id="AUPC02000037">
    <property type="protein sequence ID" value="POG77844.1"/>
    <property type="molecule type" value="Genomic_DNA"/>
</dbReference>